<evidence type="ECO:0000313" key="9">
    <source>
        <dbReference type="Proteomes" id="UP001465668"/>
    </source>
</evidence>
<dbReference type="PANTHER" id="PTHR24305:SF77">
    <property type="entry name" value="CYTOCHROME P450 MONOOXYGENASE"/>
    <property type="match status" value="1"/>
</dbReference>
<dbReference type="Proteomes" id="UP001465668">
    <property type="component" value="Unassembled WGS sequence"/>
</dbReference>
<name>A0ABR2XFM1_9PEZI</name>
<evidence type="ECO:0000313" key="8">
    <source>
        <dbReference type="EMBL" id="KAK9772572.1"/>
    </source>
</evidence>
<evidence type="ECO:0000256" key="3">
    <source>
        <dbReference type="ARBA" id="ARBA00022617"/>
    </source>
</evidence>
<protein>
    <recommendedName>
        <fullName evidence="10">Cytochrome P450</fullName>
    </recommendedName>
</protein>
<gene>
    <name evidence="8" type="ORF">SCAR479_10789</name>
</gene>
<keyword evidence="6" id="KW-0408">Iron</keyword>
<dbReference type="PRINTS" id="PR00463">
    <property type="entry name" value="EP450I"/>
</dbReference>
<dbReference type="InterPro" id="IPR001128">
    <property type="entry name" value="Cyt_P450"/>
</dbReference>
<dbReference type="InterPro" id="IPR036396">
    <property type="entry name" value="Cyt_P450_sf"/>
</dbReference>
<accession>A0ABR2XFM1</accession>
<dbReference type="EMBL" id="JARVKM010000060">
    <property type="protein sequence ID" value="KAK9772572.1"/>
    <property type="molecule type" value="Genomic_DNA"/>
</dbReference>
<keyword evidence="9" id="KW-1185">Reference proteome</keyword>
<evidence type="ECO:0000256" key="5">
    <source>
        <dbReference type="ARBA" id="ARBA00023002"/>
    </source>
</evidence>
<keyword evidence="7" id="KW-0503">Monooxygenase</keyword>
<comment type="cofactor">
    <cofactor evidence="1">
        <name>heme</name>
        <dbReference type="ChEBI" id="CHEBI:30413"/>
    </cofactor>
</comment>
<organism evidence="8 9">
    <name type="scientific">Seiridium cardinale</name>
    <dbReference type="NCBI Taxonomy" id="138064"/>
    <lineage>
        <taxon>Eukaryota</taxon>
        <taxon>Fungi</taxon>
        <taxon>Dikarya</taxon>
        <taxon>Ascomycota</taxon>
        <taxon>Pezizomycotina</taxon>
        <taxon>Sordariomycetes</taxon>
        <taxon>Xylariomycetidae</taxon>
        <taxon>Amphisphaeriales</taxon>
        <taxon>Sporocadaceae</taxon>
        <taxon>Seiridium</taxon>
    </lineage>
</organism>
<dbReference type="Pfam" id="PF00067">
    <property type="entry name" value="p450"/>
    <property type="match status" value="1"/>
</dbReference>
<evidence type="ECO:0000256" key="4">
    <source>
        <dbReference type="ARBA" id="ARBA00022723"/>
    </source>
</evidence>
<comment type="caution">
    <text evidence="8">The sequence shown here is derived from an EMBL/GenBank/DDBJ whole genome shotgun (WGS) entry which is preliminary data.</text>
</comment>
<keyword evidence="5" id="KW-0560">Oxidoreductase</keyword>
<proteinExistence type="inferred from homology"/>
<dbReference type="Gene3D" id="1.10.630.10">
    <property type="entry name" value="Cytochrome P450"/>
    <property type="match status" value="1"/>
</dbReference>
<dbReference type="InterPro" id="IPR002401">
    <property type="entry name" value="Cyt_P450_E_grp-I"/>
</dbReference>
<evidence type="ECO:0000256" key="2">
    <source>
        <dbReference type="ARBA" id="ARBA00010617"/>
    </source>
</evidence>
<dbReference type="PANTHER" id="PTHR24305">
    <property type="entry name" value="CYTOCHROME P450"/>
    <property type="match status" value="1"/>
</dbReference>
<sequence length="521" mass="58372">MGSTVSFGSLTNLPATDLVLIGGITALTIVCVSTFIQWHRLSHVPGPLIASLTNLWGCWNMYRMQFHQKTKTINDQYGKIVRISPNDVLVSDPDTIWHINSARSLYSRGGWYGSTRFNPYGDSVFSELNTSSHDKRKSKLYFGFSGKGLMDLEGSLDAQLAVLVDVLKQRTAKGKGQAIVDIGRILRYFQVDLITCAGLGESWGDMTSDKDHFDYLATGDKLVPFVHSTTMVPWLRYILFSPIFLRFAGPSTTSGWLSVLREAVESRVKNGASKTGRSDMLSEWLKHGLSPEQAELDLSIQVPAGTETSISTIRGIMLYLMTSPRIYQDLKREIAEGIRDGRISTPVTNDEAKKLPYLQASRANNTYSNTYHRTYALISEGMRIMPPVTAGFPKTVPPGGDTLCGKALPEGTEVHMNVTALMRDQEVFGADVDLFRPERFIECDEATKARRMKVIDLNFGHGRWQCLGKVLALMEMNKIFVELLRSFDFQVLSPERPWKRESTVTLYIKEFYARVTNDTVG</sequence>
<dbReference type="SUPFAM" id="SSF48264">
    <property type="entry name" value="Cytochrome P450"/>
    <property type="match status" value="1"/>
</dbReference>
<evidence type="ECO:0000256" key="6">
    <source>
        <dbReference type="ARBA" id="ARBA00023004"/>
    </source>
</evidence>
<reference evidence="8 9" key="1">
    <citation type="submission" date="2024-02" db="EMBL/GenBank/DDBJ databases">
        <title>First draft genome assembly of two strains of Seiridium cardinale.</title>
        <authorList>
            <person name="Emiliani G."/>
            <person name="Scali E."/>
        </authorList>
    </citation>
    <scope>NUCLEOTIDE SEQUENCE [LARGE SCALE GENOMIC DNA]</scope>
    <source>
        <strain evidence="8 9">BM-138-000479</strain>
    </source>
</reference>
<keyword evidence="3" id="KW-0349">Heme</keyword>
<dbReference type="CDD" id="cd11060">
    <property type="entry name" value="CYP57A1-like"/>
    <property type="match status" value="1"/>
</dbReference>
<evidence type="ECO:0000256" key="1">
    <source>
        <dbReference type="ARBA" id="ARBA00001971"/>
    </source>
</evidence>
<evidence type="ECO:0000256" key="7">
    <source>
        <dbReference type="ARBA" id="ARBA00023033"/>
    </source>
</evidence>
<keyword evidence="4" id="KW-0479">Metal-binding</keyword>
<dbReference type="InterPro" id="IPR050121">
    <property type="entry name" value="Cytochrome_P450_monoxygenase"/>
</dbReference>
<dbReference type="PRINTS" id="PR00385">
    <property type="entry name" value="P450"/>
</dbReference>
<evidence type="ECO:0008006" key="10">
    <source>
        <dbReference type="Google" id="ProtNLM"/>
    </source>
</evidence>
<comment type="similarity">
    <text evidence="2">Belongs to the cytochrome P450 family.</text>
</comment>